<dbReference type="EMBL" id="BAABHM010000036">
    <property type="protein sequence ID" value="GAA4723925.1"/>
    <property type="molecule type" value="Genomic_DNA"/>
</dbReference>
<dbReference type="Pfam" id="PF00903">
    <property type="entry name" value="Glyoxalase"/>
    <property type="match status" value="1"/>
</dbReference>
<reference evidence="4" key="1">
    <citation type="journal article" date="2019" name="Int. J. Syst. Evol. Microbiol.">
        <title>The Global Catalogue of Microorganisms (GCM) 10K type strain sequencing project: providing services to taxonomists for standard genome sequencing and annotation.</title>
        <authorList>
            <consortium name="The Broad Institute Genomics Platform"/>
            <consortium name="The Broad Institute Genome Sequencing Center for Infectious Disease"/>
            <person name="Wu L."/>
            <person name="Ma J."/>
        </authorList>
    </citation>
    <scope>NUCLEOTIDE SEQUENCE [LARGE SCALE GENOMIC DNA]</scope>
    <source>
        <strain evidence="4">JCM 17975</strain>
    </source>
</reference>
<dbReference type="Gene3D" id="3.30.720.120">
    <property type="match status" value="1"/>
</dbReference>
<dbReference type="PANTHER" id="PTHR34109">
    <property type="entry name" value="BNAUNNG04460D PROTEIN-RELATED"/>
    <property type="match status" value="1"/>
</dbReference>
<dbReference type="Gene3D" id="3.30.720.110">
    <property type="match status" value="1"/>
</dbReference>
<gene>
    <name evidence="3" type="ORF">GCM10023198_56110</name>
</gene>
<evidence type="ECO:0000313" key="4">
    <source>
        <dbReference type="Proteomes" id="UP001500843"/>
    </source>
</evidence>
<dbReference type="Proteomes" id="UP001500843">
    <property type="component" value="Unassembled WGS sequence"/>
</dbReference>
<keyword evidence="4" id="KW-1185">Reference proteome</keyword>
<protein>
    <recommendedName>
        <fullName evidence="2">VOC domain-containing protein</fullName>
    </recommendedName>
</protein>
<dbReference type="SUPFAM" id="SSF54593">
    <property type="entry name" value="Glyoxalase/Bleomycin resistance protein/Dihydroxybiphenyl dioxygenase"/>
    <property type="match status" value="1"/>
</dbReference>
<dbReference type="InterPro" id="IPR029068">
    <property type="entry name" value="Glyas_Bleomycin-R_OHBP_Dase"/>
</dbReference>
<dbReference type="PANTHER" id="PTHR34109:SF1">
    <property type="entry name" value="VOC DOMAIN-CONTAINING PROTEIN"/>
    <property type="match status" value="1"/>
</dbReference>
<feature type="domain" description="VOC" evidence="2">
    <location>
        <begin position="24"/>
        <end position="142"/>
    </location>
</feature>
<dbReference type="InterPro" id="IPR004360">
    <property type="entry name" value="Glyas_Fos-R_dOase_dom"/>
</dbReference>
<evidence type="ECO:0000313" key="3">
    <source>
        <dbReference type="EMBL" id="GAA4723925.1"/>
    </source>
</evidence>
<accession>A0ABP8YBX4</accession>
<comment type="caution">
    <text evidence="3">The sequence shown here is derived from an EMBL/GenBank/DDBJ whole genome shotgun (WGS) entry which is preliminary data.</text>
</comment>
<sequence>MSASTPSAVPTPSAAPAAPAAPAGSATVDPFIWTDDAPGLIGFLVDVLGATEVPEARTADTDGLVLHSELQIGDSTLTIADRKPGWPYTPAFVRVYVEDPATTLERAVAAGGRIVTEPTNFWGDVLARFADPFGHLWWIYQHNPSTTTWEDAESDPAESGTDGADEQSWESFVTPELSYVHTTLMEAMASLRDPRTR</sequence>
<dbReference type="PROSITE" id="PS51819">
    <property type="entry name" value="VOC"/>
    <property type="match status" value="1"/>
</dbReference>
<feature type="region of interest" description="Disordered" evidence="1">
    <location>
        <begin position="148"/>
        <end position="168"/>
    </location>
</feature>
<evidence type="ECO:0000259" key="2">
    <source>
        <dbReference type="PROSITE" id="PS51819"/>
    </source>
</evidence>
<organism evidence="3 4">
    <name type="scientific">Promicromonospora umidemergens</name>
    <dbReference type="NCBI Taxonomy" id="629679"/>
    <lineage>
        <taxon>Bacteria</taxon>
        <taxon>Bacillati</taxon>
        <taxon>Actinomycetota</taxon>
        <taxon>Actinomycetes</taxon>
        <taxon>Micrococcales</taxon>
        <taxon>Promicromonosporaceae</taxon>
        <taxon>Promicromonospora</taxon>
    </lineage>
</organism>
<proteinExistence type="predicted"/>
<dbReference type="InterPro" id="IPR037523">
    <property type="entry name" value="VOC_core"/>
</dbReference>
<name>A0ABP8YBX4_9MICO</name>
<dbReference type="RefSeq" id="WP_253872774.1">
    <property type="nucleotide sequence ID" value="NZ_BAABHM010000036.1"/>
</dbReference>
<evidence type="ECO:0000256" key="1">
    <source>
        <dbReference type="SAM" id="MobiDB-lite"/>
    </source>
</evidence>
<feature type="region of interest" description="Disordered" evidence="1">
    <location>
        <begin position="1"/>
        <end position="21"/>
    </location>
</feature>